<dbReference type="GO" id="GO:0006281">
    <property type="term" value="P:DNA repair"/>
    <property type="evidence" value="ECO:0007669"/>
    <property type="project" value="InterPro"/>
</dbReference>
<dbReference type="InterPro" id="IPR036614">
    <property type="entry name" value="RusA-like_sf"/>
</dbReference>
<protein>
    <submittedName>
        <fullName evidence="1">Uncharacterized protein</fullName>
    </submittedName>
</protein>
<accession>A0A0F9I5F5</accession>
<name>A0A0F9I5F5_9ZZZZ</name>
<sequence>MKFTVPRVQHQPNNHIVISLPIPNKVLSPNYRTATPQGRMMVAAAIKRHRLIAMRDAILRQSMGGRRWGFCIVEATFYHRTERRRDEDNLIGSLKAYYDGIVDSGLAVDDDSKHMRRCIPCSFIDKESPRVELLITEGIPGENCDINRT</sequence>
<dbReference type="AlphaFoldDB" id="A0A0F9I5F5"/>
<reference evidence="1" key="1">
    <citation type="journal article" date="2015" name="Nature">
        <title>Complex archaea that bridge the gap between prokaryotes and eukaryotes.</title>
        <authorList>
            <person name="Spang A."/>
            <person name="Saw J.H."/>
            <person name="Jorgensen S.L."/>
            <person name="Zaremba-Niedzwiedzka K."/>
            <person name="Martijn J."/>
            <person name="Lind A.E."/>
            <person name="van Eijk R."/>
            <person name="Schleper C."/>
            <person name="Guy L."/>
            <person name="Ettema T.J."/>
        </authorList>
    </citation>
    <scope>NUCLEOTIDE SEQUENCE</scope>
</reference>
<gene>
    <name evidence="1" type="ORF">LCGC14_1621930</name>
</gene>
<organism evidence="1">
    <name type="scientific">marine sediment metagenome</name>
    <dbReference type="NCBI Taxonomy" id="412755"/>
    <lineage>
        <taxon>unclassified sequences</taxon>
        <taxon>metagenomes</taxon>
        <taxon>ecological metagenomes</taxon>
    </lineage>
</organism>
<evidence type="ECO:0000313" key="1">
    <source>
        <dbReference type="EMBL" id="KKM22767.1"/>
    </source>
</evidence>
<dbReference type="GO" id="GO:0000287">
    <property type="term" value="F:magnesium ion binding"/>
    <property type="evidence" value="ECO:0007669"/>
    <property type="project" value="InterPro"/>
</dbReference>
<dbReference type="Gene3D" id="3.30.1330.70">
    <property type="entry name" value="Holliday junction resolvase RusA"/>
    <property type="match status" value="1"/>
</dbReference>
<proteinExistence type="predicted"/>
<dbReference type="GO" id="GO:0006310">
    <property type="term" value="P:DNA recombination"/>
    <property type="evidence" value="ECO:0007669"/>
    <property type="project" value="InterPro"/>
</dbReference>
<dbReference type="SUPFAM" id="SSF103084">
    <property type="entry name" value="Holliday junction resolvase RusA"/>
    <property type="match status" value="1"/>
</dbReference>
<dbReference type="EMBL" id="LAZR01013263">
    <property type="protein sequence ID" value="KKM22767.1"/>
    <property type="molecule type" value="Genomic_DNA"/>
</dbReference>
<comment type="caution">
    <text evidence="1">The sequence shown here is derived from an EMBL/GenBank/DDBJ whole genome shotgun (WGS) entry which is preliminary data.</text>
</comment>